<name>A0AAV7IIF3_COTGL</name>
<gene>
    <name evidence="1" type="ORF">KQX54_015786</name>
</gene>
<organism evidence="1 2">
    <name type="scientific">Cotesia glomerata</name>
    <name type="common">Lepidopteran parasitic wasp</name>
    <name type="synonym">Apanteles glomeratus</name>
    <dbReference type="NCBI Taxonomy" id="32391"/>
    <lineage>
        <taxon>Eukaryota</taxon>
        <taxon>Metazoa</taxon>
        <taxon>Ecdysozoa</taxon>
        <taxon>Arthropoda</taxon>
        <taxon>Hexapoda</taxon>
        <taxon>Insecta</taxon>
        <taxon>Pterygota</taxon>
        <taxon>Neoptera</taxon>
        <taxon>Endopterygota</taxon>
        <taxon>Hymenoptera</taxon>
        <taxon>Apocrita</taxon>
        <taxon>Ichneumonoidea</taxon>
        <taxon>Braconidae</taxon>
        <taxon>Microgastrinae</taxon>
        <taxon>Cotesia</taxon>
    </lineage>
</organism>
<accession>A0AAV7IIF3</accession>
<dbReference type="Proteomes" id="UP000826195">
    <property type="component" value="Unassembled WGS sequence"/>
</dbReference>
<dbReference type="EMBL" id="JAHXZJ010001492">
    <property type="protein sequence ID" value="KAH0552813.1"/>
    <property type="molecule type" value="Genomic_DNA"/>
</dbReference>
<protein>
    <submittedName>
        <fullName evidence="1">Uncharacterized protein</fullName>
    </submittedName>
</protein>
<keyword evidence="2" id="KW-1185">Reference proteome</keyword>
<dbReference type="AlphaFoldDB" id="A0AAV7IIF3"/>
<evidence type="ECO:0000313" key="2">
    <source>
        <dbReference type="Proteomes" id="UP000826195"/>
    </source>
</evidence>
<comment type="caution">
    <text evidence="1">The sequence shown here is derived from an EMBL/GenBank/DDBJ whole genome shotgun (WGS) entry which is preliminary data.</text>
</comment>
<reference evidence="1 2" key="1">
    <citation type="journal article" date="2021" name="J. Hered.">
        <title>A chromosome-level genome assembly of the parasitoid wasp, Cotesia glomerata (Hymenoptera: Braconidae).</title>
        <authorList>
            <person name="Pinto B.J."/>
            <person name="Weis J.J."/>
            <person name="Gamble T."/>
            <person name="Ode P.J."/>
            <person name="Paul R."/>
            <person name="Zaspel J.M."/>
        </authorList>
    </citation>
    <scope>NUCLEOTIDE SEQUENCE [LARGE SCALE GENOMIC DNA]</scope>
    <source>
        <strain evidence="1">CgM1</strain>
    </source>
</reference>
<sequence>MCRGYVMEYPVIGIVLVGAVRNLLESSDEDDSSDDEDFIYCFGNRTGQGIIPRTQNYVEKYGFSND</sequence>
<evidence type="ECO:0000313" key="1">
    <source>
        <dbReference type="EMBL" id="KAH0552813.1"/>
    </source>
</evidence>
<proteinExistence type="predicted"/>